<evidence type="ECO:0000256" key="1">
    <source>
        <dbReference type="SAM" id="SignalP"/>
    </source>
</evidence>
<gene>
    <name evidence="2" type="ORF">CDN99_24470</name>
</gene>
<feature type="chain" id="PRO_5012987148" evidence="1">
    <location>
        <begin position="29"/>
        <end position="342"/>
    </location>
</feature>
<dbReference type="Proteomes" id="UP000197468">
    <property type="component" value="Unassembled WGS sequence"/>
</dbReference>
<feature type="signal peptide" evidence="1">
    <location>
        <begin position="1"/>
        <end position="28"/>
    </location>
</feature>
<accession>A0A246IWL5</accession>
<dbReference type="RefSeq" id="WP_088387736.1">
    <property type="nucleotide sequence ID" value="NZ_NIOF01000016.1"/>
</dbReference>
<sequence>MTIEKTVQRFARAVALMPLLAATGSAWADWVPQVQNRFYTATVRVNGGAASFNEPRSAYGPLSTISGYALGVPVYIQSGINDAIRPELQKNGVELLSGTVSGDLQVVLTPVSSGVGRVEIGGLDYRAVSSFRGSFGGIVRYDCQNVLTMTNTRIVGQIGSVGSGVTPGSVGMTTTSNSSTWCDSNLSWLLPVVGDLIADKITGKIDAKIEAGIATSVSKLDSALFVVASGNNFRSGLHQLVPRESVVRLPNGQDFRIGDYVWNNFDYIVANSQMTLKLGQAAPVDVVRGMQLPYGNVVTGIPLRMDVNVPGLSFSIELKDEAWVDWRWVCNVTRPGEGCEEP</sequence>
<evidence type="ECO:0000313" key="3">
    <source>
        <dbReference type="Proteomes" id="UP000197468"/>
    </source>
</evidence>
<evidence type="ECO:0000313" key="2">
    <source>
        <dbReference type="EMBL" id="OWQ84447.1"/>
    </source>
</evidence>
<name>A0A246IWL5_9BURK</name>
<comment type="caution">
    <text evidence="2">The sequence shown here is derived from an EMBL/GenBank/DDBJ whole genome shotgun (WGS) entry which is preliminary data.</text>
</comment>
<keyword evidence="1" id="KW-0732">Signal</keyword>
<protein>
    <submittedName>
        <fullName evidence="2">Uncharacterized protein</fullName>
    </submittedName>
</protein>
<dbReference type="AlphaFoldDB" id="A0A246IWL5"/>
<organism evidence="2 3">
    <name type="scientific">Roseateles aquatilis</name>
    <dbReference type="NCBI Taxonomy" id="431061"/>
    <lineage>
        <taxon>Bacteria</taxon>
        <taxon>Pseudomonadati</taxon>
        <taxon>Pseudomonadota</taxon>
        <taxon>Betaproteobacteria</taxon>
        <taxon>Burkholderiales</taxon>
        <taxon>Sphaerotilaceae</taxon>
        <taxon>Roseateles</taxon>
    </lineage>
</organism>
<dbReference type="EMBL" id="NIOF01000016">
    <property type="protein sequence ID" value="OWQ84447.1"/>
    <property type="molecule type" value="Genomic_DNA"/>
</dbReference>
<keyword evidence="3" id="KW-1185">Reference proteome</keyword>
<reference evidence="2 3" key="1">
    <citation type="journal article" date="2008" name="Int. J. Syst. Evol. Microbiol.">
        <title>Description of Roseateles aquatilis sp. nov. and Roseateles terrae sp. nov., in the class Betaproteobacteria, and emended description of the genus Roseateles.</title>
        <authorList>
            <person name="Gomila M."/>
            <person name="Bowien B."/>
            <person name="Falsen E."/>
            <person name="Moore E.R."/>
            <person name="Lalucat J."/>
        </authorList>
    </citation>
    <scope>NUCLEOTIDE SEQUENCE [LARGE SCALE GENOMIC DNA]</scope>
    <source>
        <strain evidence="2 3">CCUG 48205</strain>
    </source>
</reference>
<dbReference type="OrthoDB" id="8703286at2"/>
<proteinExistence type="predicted"/>